<name>A0A7I8XF32_BURXY</name>
<feature type="compositionally biased region" description="Polar residues" evidence="1">
    <location>
        <begin position="187"/>
        <end position="196"/>
    </location>
</feature>
<dbReference type="SMR" id="A0A7I8XF32"/>
<dbReference type="Proteomes" id="UP000582659">
    <property type="component" value="Unassembled WGS sequence"/>
</dbReference>
<sequence>MSLSNRSCGEHEDPSTSSFDAREDNDTYVEVRRVEKSEEREPYEAEFQEGTGSLENDKEFVLLVCKTIAPLFVHLAKGRFSDIKNAKIFQEVEATILEEHPELSGRFDSDTIKRIYVKYRIQSRIVKPKDRTEIHQVLIEAMKTNKLFSKKRSKRNLPLKPKPISRPSTSSFSRRGRRKSNPAGAETPSQLQQPAESPTEDNPRVLDTPSCSSTLPSVSREASVGRHKSLSFKTMTKVLEICKQHKYAFRLEGNDLVFSDLDAPKNEARFPLDRLDLEF</sequence>
<feature type="compositionally biased region" description="Basic and acidic residues" evidence="1">
    <location>
        <begin position="8"/>
        <end position="43"/>
    </location>
</feature>
<proteinExistence type="predicted"/>
<dbReference type="EMBL" id="CAJFDI010000004">
    <property type="protein sequence ID" value="CAD5224603.1"/>
    <property type="molecule type" value="Genomic_DNA"/>
</dbReference>
<feature type="region of interest" description="Disordered" evidence="1">
    <location>
        <begin position="150"/>
        <end position="227"/>
    </location>
</feature>
<dbReference type="Proteomes" id="UP000659654">
    <property type="component" value="Unassembled WGS sequence"/>
</dbReference>
<evidence type="ECO:0000313" key="2">
    <source>
        <dbReference type="EMBL" id="CAD5224603.1"/>
    </source>
</evidence>
<dbReference type="AlphaFoldDB" id="A0A7I8XF32"/>
<dbReference type="EMBL" id="CAJFCV020000004">
    <property type="protein sequence ID" value="CAG9113417.1"/>
    <property type="molecule type" value="Genomic_DNA"/>
</dbReference>
<gene>
    <name evidence="2" type="ORF">BXYJ_LOCUS8126</name>
</gene>
<reference evidence="2" key="1">
    <citation type="submission" date="2020-09" db="EMBL/GenBank/DDBJ databases">
        <authorList>
            <person name="Kikuchi T."/>
        </authorList>
    </citation>
    <scope>NUCLEOTIDE SEQUENCE</scope>
    <source>
        <strain evidence="2">Ka4C1</strain>
    </source>
</reference>
<protein>
    <submittedName>
        <fullName evidence="2">(pine wood nematode) hypothetical protein</fullName>
    </submittedName>
</protein>
<evidence type="ECO:0000256" key="1">
    <source>
        <dbReference type="SAM" id="MobiDB-lite"/>
    </source>
</evidence>
<evidence type="ECO:0000313" key="3">
    <source>
        <dbReference type="Proteomes" id="UP000659654"/>
    </source>
</evidence>
<keyword evidence="3" id="KW-1185">Reference proteome</keyword>
<feature type="region of interest" description="Disordered" evidence="1">
    <location>
        <begin position="1"/>
        <end position="49"/>
    </location>
</feature>
<comment type="caution">
    <text evidence="2">The sequence shown here is derived from an EMBL/GenBank/DDBJ whole genome shotgun (WGS) entry which is preliminary data.</text>
</comment>
<organism evidence="2 3">
    <name type="scientific">Bursaphelenchus xylophilus</name>
    <name type="common">Pinewood nematode worm</name>
    <name type="synonym">Aphelenchoides xylophilus</name>
    <dbReference type="NCBI Taxonomy" id="6326"/>
    <lineage>
        <taxon>Eukaryota</taxon>
        <taxon>Metazoa</taxon>
        <taxon>Ecdysozoa</taxon>
        <taxon>Nematoda</taxon>
        <taxon>Chromadorea</taxon>
        <taxon>Rhabditida</taxon>
        <taxon>Tylenchina</taxon>
        <taxon>Tylenchomorpha</taxon>
        <taxon>Aphelenchoidea</taxon>
        <taxon>Aphelenchoididae</taxon>
        <taxon>Bursaphelenchus</taxon>
    </lineage>
</organism>
<accession>A0A7I8XF32</accession>